<protein>
    <submittedName>
        <fullName evidence="1">Uncharacterized protein</fullName>
    </submittedName>
</protein>
<reference evidence="1 2" key="1">
    <citation type="journal article" date="2016" name="Nat. Commun.">
        <title>Thousands of microbial genomes shed light on interconnected biogeochemical processes in an aquifer system.</title>
        <authorList>
            <person name="Anantharaman K."/>
            <person name="Brown C.T."/>
            <person name="Hug L.A."/>
            <person name="Sharon I."/>
            <person name="Castelle C.J."/>
            <person name="Probst A.J."/>
            <person name="Thomas B.C."/>
            <person name="Singh A."/>
            <person name="Wilkins M.J."/>
            <person name="Karaoz U."/>
            <person name="Brodie E.L."/>
            <person name="Williams K.H."/>
            <person name="Hubbard S.S."/>
            <person name="Banfield J.F."/>
        </authorList>
    </citation>
    <scope>NUCLEOTIDE SEQUENCE [LARGE SCALE GENOMIC DNA]</scope>
</reference>
<gene>
    <name evidence="1" type="ORF">A2886_02640</name>
</gene>
<evidence type="ECO:0000313" key="1">
    <source>
        <dbReference type="EMBL" id="OGC47655.1"/>
    </source>
</evidence>
<dbReference type="AlphaFoldDB" id="A0A1F4URR6"/>
<name>A0A1F4URR6_UNCKA</name>
<dbReference type="Proteomes" id="UP000176608">
    <property type="component" value="Unassembled WGS sequence"/>
</dbReference>
<comment type="caution">
    <text evidence="1">The sequence shown here is derived from an EMBL/GenBank/DDBJ whole genome shotgun (WGS) entry which is preliminary data.</text>
</comment>
<proteinExistence type="predicted"/>
<accession>A0A1F4URR6</accession>
<dbReference type="EMBL" id="MEVA01000006">
    <property type="protein sequence ID" value="OGC47655.1"/>
    <property type="molecule type" value="Genomic_DNA"/>
</dbReference>
<evidence type="ECO:0000313" key="2">
    <source>
        <dbReference type="Proteomes" id="UP000176608"/>
    </source>
</evidence>
<sequence length="163" mass="18785">MKRKCKGLDQIPDETIVEAFNRAEEVDFAAKNFNPITRSMSFGDLGWWLPLRRVLPLIGIMPQTLRPVFNRSQPHATKRLFPFNLRWFGLNKNRYKVVVTELPEKIENYEQLGAFPLTKQAFVELAKLFGKSIRVSHEDGYSSELLYLFTAHPSGKVEEATKA</sequence>
<organism evidence="1 2">
    <name type="scientific">candidate division WWE3 bacterium RIFCSPHIGHO2_01_FULL_42_13</name>
    <dbReference type="NCBI Taxonomy" id="1802617"/>
    <lineage>
        <taxon>Bacteria</taxon>
        <taxon>Katanobacteria</taxon>
    </lineage>
</organism>